<comment type="caution">
    <text evidence="1">The sequence shown here is derived from an EMBL/GenBank/DDBJ whole genome shotgun (WGS) entry which is preliminary data.</text>
</comment>
<protein>
    <submittedName>
        <fullName evidence="1">Uncharacterized protein</fullName>
    </submittedName>
</protein>
<organism evidence="1">
    <name type="scientific">bioreactor metagenome</name>
    <dbReference type="NCBI Taxonomy" id="1076179"/>
    <lineage>
        <taxon>unclassified sequences</taxon>
        <taxon>metagenomes</taxon>
        <taxon>ecological metagenomes</taxon>
    </lineage>
</organism>
<name>A0A645HQU1_9ZZZZ</name>
<proteinExistence type="predicted"/>
<accession>A0A645HQU1</accession>
<dbReference type="AlphaFoldDB" id="A0A645HQU1"/>
<gene>
    <name evidence="1" type="ORF">SDC9_188351</name>
</gene>
<dbReference type="EMBL" id="VSSQ01097444">
    <property type="protein sequence ID" value="MPN40812.1"/>
    <property type="molecule type" value="Genomic_DNA"/>
</dbReference>
<sequence length="135" mass="15790">MRTGENKYSRMIEAVDTYLDEKNLEKVDIWVKKVSTKRLSTEQKILFFYNTLATEEENFIKRYSYSWTGQISELEFLATTSELKQKFKNDFLGKSGMGILIDIGRFRDYVRNELGRGTEITLDDLKACINTEGME</sequence>
<evidence type="ECO:0000313" key="1">
    <source>
        <dbReference type="EMBL" id="MPN40812.1"/>
    </source>
</evidence>
<reference evidence="1" key="1">
    <citation type="submission" date="2019-08" db="EMBL/GenBank/DDBJ databases">
        <authorList>
            <person name="Kucharzyk K."/>
            <person name="Murdoch R.W."/>
            <person name="Higgins S."/>
            <person name="Loffler F."/>
        </authorList>
    </citation>
    <scope>NUCLEOTIDE SEQUENCE</scope>
</reference>